<dbReference type="AlphaFoldDB" id="A0A8K0SGJ4"/>
<comment type="caution">
    <text evidence="4">The sequence shown here is derived from an EMBL/GenBank/DDBJ whole genome shotgun (WGS) entry which is preliminary data.</text>
</comment>
<dbReference type="InterPro" id="IPR000330">
    <property type="entry name" value="SNF2_N"/>
</dbReference>
<name>A0A8K0SGJ4_9HYPO</name>
<evidence type="ECO:0000256" key="1">
    <source>
        <dbReference type="ARBA" id="ARBA00022741"/>
    </source>
</evidence>
<dbReference type="GO" id="GO:0005524">
    <property type="term" value="F:ATP binding"/>
    <property type="evidence" value="ECO:0007669"/>
    <property type="project" value="InterPro"/>
</dbReference>
<dbReference type="SUPFAM" id="SSF52540">
    <property type="entry name" value="P-loop containing nucleoside triphosphate hydrolases"/>
    <property type="match status" value="1"/>
</dbReference>
<organism evidence="4 5">
    <name type="scientific">Stachybotrys elegans</name>
    <dbReference type="NCBI Taxonomy" id="80388"/>
    <lineage>
        <taxon>Eukaryota</taxon>
        <taxon>Fungi</taxon>
        <taxon>Dikarya</taxon>
        <taxon>Ascomycota</taxon>
        <taxon>Pezizomycotina</taxon>
        <taxon>Sordariomycetes</taxon>
        <taxon>Hypocreomycetidae</taxon>
        <taxon>Hypocreales</taxon>
        <taxon>Stachybotryaceae</taxon>
        <taxon>Stachybotrys</taxon>
    </lineage>
</organism>
<dbReference type="Proteomes" id="UP000813444">
    <property type="component" value="Unassembled WGS sequence"/>
</dbReference>
<gene>
    <name evidence="4" type="ORF">B0I35DRAFT_483574</name>
</gene>
<accession>A0A8K0SGJ4</accession>
<feature type="domain" description="SNF2 N-terminal" evidence="3">
    <location>
        <begin position="47"/>
        <end position="182"/>
    </location>
</feature>
<evidence type="ECO:0000256" key="2">
    <source>
        <dbReference type="ARBA" id="ARBA00022840"/>
    </source>
</evidence>
<dbReference type="Gene3D" id="3.40.50.10810">
    <property type="entry name" value="Tandem AAA-ATPase domain"/>
    <property type="match status" value="1"/>
</dbReference>
<dbReference type="Pfam" id="PF00176">
    <property type="entry name" value="SNF2-rel_dom"/>
    <property type="match status" value="1"/>
</dbReference>
<sequence>MAQAMALDRSMNSAHPPEKPDLEELIERFQFSGYKIDEAASREFKPHQIAHLGILADRFAAGQNVVFANDMGLGKTKVFVALVGARNRLLRHAMTSDPDTRFRPTIIINPPSTILQTFHEIKQHFSMLAPRVYYGTESSWSGPKAKVIRSGQLVSYTSSLDSSDPNTGRIVILTTFGTLRARELNKNETRFIIFNRLRKRARTGV</sequence>
<dbReference type="InterPro" id="IPR038718">
    <property type="entry name" value="SNF2-like_sf"/>
</dbReference>
<keyword evidence="1" id="KW-0547">Nucleotide-binding</keyword>
<dbReference type="EMBL" id="JAGPNK010000017">
    <property type="protein sequence ID" value="KAH7305817.1"/>
    <property type="molecule type" value="Genomic_DNA"/>
</dbReference>
<dbReference type="InterPro" id="IPR027417">
    <property type="entry name" value="P-loop_NTPase"/>
</dbReference>
<protein>
    <recommendedName>
        <fullName evidence="3">SNF2 N-terminal domain-containing protein</fullName>
    </recommendedName>
</protein>
<dbReference type="OrthoDB" id="5154134at2759"/>
<evidence type="ECO:0000313" key="5">
    <source>
        <dbReference type="Proteomes" id="UP000813444"/>
    </source>
</evidence>
<evidence type="ECO:0000313" key="4">
    <source>
        <dbReference type="EMBL" id="KAH7305817.1"/>
    </source>
</evidence>
<keyword evidence="2" id="KW-0067">ATP-binding</keyword>
<evidence type="ECO:0000259" key="3">
    <source>
        <dbReference type="Pfam" id="PF00176"/>
    </source>
</evidence>
<proteinExistence type="predicted"/>
<keyword evidence="5" id="KW-1185">Reference proteome</keyword>
<reference evidence="4" key="1">
    <citation type="journal article" date="2021" name="Nat. Commun.">
        <title>Genetic determinants of endophytism in the Arabidopsis root mycobiome.</title>
        <authorList>
            <person name="Mesny F."/>
            <person name="Miyauchi S."/>
            <person name="Thiergart T."/>
            <person name="Pickel B."/>
            <person name="Atanasova L."/>
            <person name="Karlsson M."/>
            <person name="Huettel B."/>
            <person name="Barry K.W."/>
            <person name="Haridas S."/>
            <person name="Chen C."/>
            <person name="Bauer D."/>
            <person name="Andreopoulos W."/>
            <person name="Pangilinan J."/>
            <person name="LaButti K."/>
            <person name="Riley R."/>
            <person name="Lipzen A."/>
            <person name="Clum A."/>
            <person name="Drula E."/>
            <person name="Henrissat B."/>
            <person name="Kohler A."/>
            <person name="Grigoriev I.V."/>
            <person name="Martin F.M."/>
            <person name="Hacquard S."/>
        </authorList>
    </citation>
    <scope>NUCLEOTIDE SEQUENCE</scope>
    <source>
        <strain evidence="4">MPI-CAGE-CH-0235</strain>
    </source>
</reference>